<sequence length="207" mass="22481">MTTAGVFILLSFVLCCFPDAAFGVEVDCSTYTNITNEEGKEVLACTKIFRPICGTDGVTYSNECMLCAYNVEHGTNIGKDHDGECKEAVPANCSGYSNITDDSGKVQLLCNKIYRPVCGTDGVTYENECLLCAHDMETGTNVEKKHDGECKKEIVTVDCSDQPKTSCTLDYLPLCGSDNKTYSNKCNFCRAVSDSNGTLILSHFGQC</sequence>
<dbReference type="SMART" id="SM00280">
    <property type="entry name" value="KAZAL"/>
    <property type="match status" value="3"/>
</dbReference>
<evidence type="ECO:0000259" key="10">
    <source>
        <dbReference type="PROSITE" id="PS51465"/>
    </source>
</evidence>
<feature type="domain" description="Kazal-like" evidence="10">
    <location>
        <begin position="88"/>
        <end position="152"/>
    </location>
</feature>
<dbReference type="KEGG" id="avit:104276301"/>
<dbReference type="CDD" id="cd01327">
    <property type="entry name" value="KAZAL_PSTI"/>
    <property type="match status" value="2"/>
</dbReference>
<dbReference type="GO" id="GO:0004867">
    <property type="term" value="F:serine-type endopeptidase inhibitor activity"/>
    <property type="evidence" value="ECO:0007669"/>
    <property type="project" value="UniProtKB-KW"/>
</dbReference>
<dbReference type="SUPFAM" id="SSF100895">
    <property type="entry name" value="Kazal-type serine protease inhibitors"/>
    <property type="match status" value="3"/>
</dbReference>
<keyword evidence="4" id="KW-0646">Protease inhibitor</keyword>
<keyword evidence="6" id="KW-0722">Serine protease inhibitor</keyword>
<evidence type="ECO:0000256" key="4">
    <source>
        <dbReference type="ARBA" id="ARBA00022690"/>
    </source>
</evidence>
<dbReference type="Gene3D" id="3.30.60.30">
    <property type="match status" value="3"/>
</dbReference>
<evidence type="ECO:0000256" key="5">
    <source>
        <dbReference type="ARBA" id="ARBA00022737"/>
    </source>
</evidence>
<gene>
    <name evidence="11" type="ORF">N311_00767</name>
</gene>
<dbReference type="InterPro" id="IPR002350">
    <property type="entry name" value="Kazal_dom"/>
</dbReference>
<keyword evidence="12" id="KW-1185">Reference proteome</keyword>
<dbReference type="PROSITE" id="PS51465">
    <property type="entry name" value="KAZAL_2"/>
    <property type="match status" value="3"/>
</dbReference>
<dbReference type="FunFam" id="3.30.60.30:FF:000037">
    <property type="entry name" value="Ovomucoid"/>
    <property type="match status" value="1"/>
</dbReference>
<reference evidence="11 12" key="1">
    <citation type="submission" date="2014-04" db="EMBL/GenBank/DDBJ databases">
        <title>Genome evolution of avian class.</title>
        <authorList>
            <person name="Zhang G."/>
            <person name="Li C."/>
        </authorList>
    </citation>
    <scope>NUCLEOTIDE SEQUENCE [LARGE SCALE GENOMIC DNA]</scope>
    <source>
        <strain evidence="11">BGI_N311</strain>
    </source>
</reference>
<evidence type="ECO:0000256" key="9">
    <source>
        <dbReference type="SAM" id="SignalP"/>
    </source>
</evidence>
<dbReference type="InterPro" id="IPR001239">
    <property type="entry name" value="Prot_inh_Kazal-m"/>
</dbReference>
<feature type="domain" description="Kazal-like" evidence="10">
    <location>
        <begin position="22"/>
        <end position="87"/>
    </location>
</feature>
<dbReference type="GO" id="GO:0005576">
    <property type="term" value="C:extracellular region"/>
    <property type="evidence" value="ECO:0007669"/>
    <property type="project" value="UniProtKB-SubCell"/>
</dbReference>
<dbReference type="PROSITE" id="PS00282">
    <property type="entry name" value="KAZAL_1"/>
    <property type="match status" value="3"/>
</dbReference>
<evidence type="ECO:0000256" key="7">
    <source>
        <dbReference type="ARBA" id="ARBA00023157"/>
    </source>
</evidence>
<keyword evidence="3" id="KW-0964">Secreted</keyword>
<evidence type="ECO:0000256" key="8">
    <source>
        <dbReference type="ARBA" id="ARBA00023180"/>
    </source>
</evidence>
<dbReference type="PRINTS" id="PR00290">
    <property type="entry name" value="KAZALINHBTR"/>
</dbReference>
<protein>
    <recommendedName>
        <fullName evidence="2">Ovomucoid</fullName>
    </recommendedName>
</protein>
<dbReference type="Pfam" id="PF00050">
    <property type="entry name" value="Kazal_1"/>
    <property type="match status" value="3"/>
</dbReference>
<dbReference type="EMBL" id="KL387523">
    <property type="protein sequence ID" value="KFP90435.1"/>
    <property type="molecule type" value="Genomic_DNA"/>
</dbReference>
<comment type="subcellular location">
    <subcellularLocation>
        <location evidence="1">Secreted</location>
    </subcellularLocation>
</comment>
<dbReference type="PANTHER" id="PTHR21312">
    <property type="entry name" value="SERINE PROTEASE INHIBITOR"/>
    <property type="match status" value="1"/>
</dbReference>
<name>A0A091PG04_APAVI</name>
<evidence type="ECO:0000256" key="6">
    <source>
        <dbReference type="ARBA" id="ARBA00022900"/>
    </source>
</evidence>
<feature type="chain" id="PRO_5001879722" description="Ovomucoid" evidence="9">
    <location>
        <begin position="24"/>
        <end position="207"/>
    </location>
</feature>
<accession>A0A091PG04</accession>
<evidence type="ECO:0000313" key="11">
    <source>
        <dbReference type="EMBL" id="KFP90435.1"/>
    </source>
</evidence>
<evidence type="ECO:0000256" key="3">
    <source>
        <dbReference type="ARBA" id="ARBA00022525"/>
    </source>
</evidence>
<dbReference type="PANTHER" id="PTHR21312:SF28">
    <property type="entry name" value="OVOINHIBITOR-RELATED"/>
    <property type="match status" value="1"/>
</dbReference>
<evidence type="ECO:0000256" key="2">
    <source>
        <dbReference type="ARBA" id="ARBA00019248"/>
    </source>
</evidence>
<feature type="domain" description="Kazal-like" evidence="10">
    <location>
        <begin position="153"/>
        <end position="207"/>
    </location>
</feature>
<dbReference type="FunFam" id="3.30.60.30:FF:000036">
    <property type="entry name" value="Ovomucoid"/>
    <property type="match status" value="2"/>
</dbReference>
<dbReference type="InterPro" id="IPR036058">
    <property type="entry name" value="Kazal_dom_sf"/>
</dbReference>
<dbReference type="OrthoDB" id="126772at2759"/>
<feature type="signal peptide" evidence="9">
    <location>
        <begin position="1"/>
        <end position="23"/>
    </location>
</feature>
<dbReference type="Proteomes" id="UP000054244">
    <property type="component" value="Unassembled WGS sequence"/>
</dbReference>
<organism evidence="11 12">
    <name type="scientific">Apaloderma vittatum</name>
    <name type="common">Bar-tailed trogon</name>
    <dbReference type="NCBI Taxonomy" id="57397"/>
    <lineage>
        <taxon>Eukaryota</taxon>
        <taxon>Metazoa</taxon>
        <taxon>Chordata</taxon>
        <taxon>Craniata</taxon>
        <taxon>Vertebrata</taxon>
        <taxon>Euteleostomi</taxon>
        <taxon>Archelosauria</taxon>
        <taxon>Archosauria</taxon>
        <taxon>Dinosauria</taxon>
        <taxon>Saurischia</taxon>
        <taxon>Theropoda</taxon>
        <taxon>Coelurosauria</taxon>
        <taxon>Aves</taxon>
        <taxon>Neognathae</taxon>
        <taxon>Neoaves</taxon>
        <taxon>Telluraves</taxon>
        <taxon>Coraciimorphae</taxon>
        <taxon>Trogoniformes</taxon>
        <taxon>Trogonidae</taxon>
        <taxon>Apaloderma</taxon>
    </lineage>
</organism>
<evidence type="ECO:0000313" key="12">
    <source>
        <dbReference type="Proteomes" id="UP000054244"/>
    </source>
</evidence>
<dbReference type="CDD" id="cd00104">
    <property type="entry name" value="KAZAL_FS"/>
    <property type="match status" value="1"/>
</dbReference>
<keyword evidence="9" id="KW-0732">Signal</keyword>
<keyword evidence="7" id="KW-1015">Disulfide bond</keyword>
<proteinExistence type="predicted"/>
<keyword evidence="5" id="KW-0677">Repeat</keyword>
<dbReference type="AlphaFoldDB" id="A0A091PG04"/>
<keyword evidence="8" id="KW-0325">Glycoprotein</keyword>
<evidence type="ECO:0000256" key="1">
    <source>
        <dbReference type="ARBA" id="ARBA00004613"/>
    </source>
</evidence>